<sequence length="176" mass="19375">KSHLQKYRLGKQSGKEMGEQSKDAPYLLDAPSSSSSLSPRLHTPDANEGHEVKEALRAQMEFQRRLHEKVEVQKHVQIRVEAHHRYINSLLERAIKIAAEQIASTTGVHVTGSDLADLVAKTTMSSPRETLSPPALPQLPLGAVRANRPEGKLSHSLAPEAALPYTTLPSLKRKPC</sequence>
<evidence type="ECO:0000313" key="3">
    <source>
        <dbReference type="EMBL" id="JAT67857.1"/>
    </source>
</evidence>
<accession>A0A1D1ZM04</accession>
<dbReference type="InterPro" id="IPR046955">
    <property type="entry name" value="PHR1-like"/>
</dbReference>
<feature type="non-terminal residue" evidence="3">
    <location>
        <position position="1"/>
    </location>
</feature>
<dbReference type="Pfam" id="PF14379">
    <property type="entry name" value="Myb_CC_LHEQLE"/>
    <property type="match status" value="1"/>
</dbReference>
<gene>
    <name evidence="3" type="primary">APL_7</name>
    <name evidence="3" type="ORF">g.96834</name>
</gene>
<name>A0A1D1ZM04_9ARAE</name>
<dbReference type="PANTHER" id="PTHR31499">
    <property type="entry name" value="MYB FAMILY TRANSCRIPTION FACTOR PHL11"/>
    <property type="match status" value="1"/>
</dbReference>
<feature type="region of interest" description="Disordered" evidence="1">
    <location>
        <begin position="125"/>
        <end position="158"/>
    </location>
</feature>
<reference evidence="3" key="1">
    <citation type="submission" date="2015-07" db="EMBL/GenBank/DDBJ databases">
        <title>Transcriptome Assembly of Anthurium amnicola.</title>
        <authorList>
            <person name="Suzuki J."/>
        </authorList>
    </citation>
    <scope>NUCLEOTIDE SEQUENCE</scope>
</reference>
<feature type="domain" description="MYB-CC type transcription factor LHEQLE-containing" evidence="2">
    <location>
        <begin position="51"/>
        <end position="96"/>
    </location>
</feature>
<protein>
    <submittedName>
        <fullName evidence="3">Myb family transcription factor APL</fullName>
    </submittedName>
</protein>
<proteinExistence type="predicted"/>
<dbReference type="GO" id="GO:0003700">
    <property type="term" value="F:DNA-binding transcription factor activity"/>
    <property type="evidence" value="ECO:0007669"/>
    <property type="project" value="InterPro"/>
</dbReference>
<organism evidence="3">
    <name type="scientific">Anthurium amnicola</name>
    <dbReference type="NCBI Taxonomy" id="1678845"/>
    <lineage>
        <taxon>Eukaryota</taxon>
        <taxon>Viridiplantae</taxon>
        <taxon>Streptophyta</taxon>
        <taxon>Embryophyta</taxon>
        <taxon>Tracheophyta</taxon>
        <taxon>Spermatophyta</taxon>
        <taxon>Magnoliopsida</taxon>
        <taxon>Liliopsida</taxon>
        <taxon>Araceae</taxon>
        <taxon>Pothoideae</taxon>
        <taxon>Potheae</taxon>
        <taxon>Anthurium</taxon>
    </lineage>
</organism>
<evidence type="ECO:0000259" key="2">
    <source>
        <dbReference type="Pfam" id="PF14379"/>
    </source>
</evidence>
<feature type="compositionally biased region" description="Basic and acidic residues" evidence="1">
    <location>
        <begin position="13"/>
        <end position="22"/>
    </location>
</feature>
<dbReference type="InterPro" id="IPR025756">
    <property type="entry name" value="Myb_CC_LHEQLE"/>
</dbReference>
<feature type="region of interest" description="Disordered" evidence="1">
    <location>
        <begin position="1"/>
        <end position="48"/>
    </location>
</feature>
<dbReference type="PANTHER" id="PTHR31499:SF49">
    <property type="entry name" value="PROTEIN PHOSPHATE STARVATION RESPONSE 1-LIKE ISOFORM X1"/>
    <property type="match status" value="1"/>
</dbReference>
<dbReference type="AlphaFoldDB" id="A0A1D1ZM04"/>
<evidence type="ECO:0000256" key="1">
    <source>
        <dbReference type="SAM" id="MobiDB-lite"/>
    </source>
</evidence>
<dbReference type="EMBL" id="GDJX01000079">
    <property type="protein sequence ID" value="JAT67857.1"/>
    <property type="molecule type" value="Transcribed_RNA"/>
</dbReference>